<comment type="catalytic activity">
    <reaction evidence="9">
        <text>tRNA(His) + L-histidine + ATP = L-histidyl-tRNA(His) + AMP + diphosphate + H(+)</text>
        <dbReference type="Rhea" id="RHEA:17313"/>
        <dbReference type="Rhea" id="RHEA-COMP:9665"/>
        <dbReference type="Rhea" id="RHEA-COMP:9689"/>
        <dbReference type="ChEBI" id="CHEBI:15378"/>
        <dbReference type="ChEBI" id="CHEBI:30616"/>
        <dbReference type="ChEBI" id="CHEBI:33019"/>
        <dbReference type="ChEBI" id="CHEBI:57595"/>
        <dbReference type="ChEBI" id="CHEBI:78442"/>
        <dbReference type="ChEBI" id="CHEBI:78527"/>
        <dbReference type="ChEBI" id="CHEBI:456215"/>
        <dbReference type="EC" id="6.1.1.21"/>
    </reaction>
</comment>
<dbReference type="GO" id="GO:0005524">
    <property type="term" value="F:ATP binding"/>
    <property type="evidence" value="ECO:0007669"/>
    <property type="project" value="UniProtKB-KW"/>
</dbReference>
<evidence type="ECO:0000256" key="1">
    <source>
        <dbReference type="ARBA" id="ARBA00008226"/>
    </source>
</evidence>
<evidence type="ECO:0000259" key="11">
    <source>
        <dbReference type="Pfam" id="PF13393"/>
    </source>
</evidence>
<gene>
    <name evidence="12" type="primary">hisS_52</name>
    <name evidence="12" type="ORF">SDC9_144150</name>
</gene>
<dbReference type="GO" id="GO:0004821">
    <property type="term" value="F:histidine-tRNA ligase activity"/>
    <property type="evidence" value="ECO:0007669"/>
    <property type="project" value="UniProtKB-EC"/>
</dbReference>
<comment type="similarity">
    <text evidence="1">Belongs to the class-II aminoacyl-tRNA synthetase family.</text>
</comment>
<dbReference type="AlphaFoldDB" id="A0A645E5B2"/>
<keyword evidence="6" id="KW-0648">Protein biosynthesis</keyword>
<evidence type="ECO:0000256" key="2">
    <source>
        <dbReference type="ARBA" id="ARBA00012815"/>
    </source>
</evidence>
<evidence type="ECO:0000256" key="8">
    <source>
        <dbReference type="ARBA" id="ARBA00030619"/>
    </source>
</evidence>
<evidence type="ECO:0000256" key="7">
    <source>
        <dbReference type="ARBA" id="ARBA00023146"/>
    </source>
</evidence>
<name>A0A645E5B2_9ZZZZ</name>
<evidence type="ECO:0000259" key="10">
    <source>
        <dbReference type="Pfam" id="PF03129"/>
    </source>
</evidence>
<dbReference type="GO" id="GO:0005737">
    <property type="term" value="C:cytoplasm"/>
    <property type="evidence" value="ECO:0007669"/>
    <property type="project" value="InterPro"/>
</dbReference>
<sequence>MSELKRILTDKDLWKKSEELKRIFAALEKMGIAEYVHFEPSIIRGLDYYTGIVFEAWDMAGDGRAVAGGGHYDNLVSDVGGDPLPGVGFAMGDVMVTLILEKYGKIPALNSFAETVLVTVFDEGLIGESVEAANLLRAAGLKAIGYPEVAKLPKQLKFADRMGIRFAVVIGPDEAAEGKVTVKDLSAHTQQTVAKGEAAAILQQFLAKP</sequence>
<dbReference type="InterPro" id="IPR004154">
    <property type="entry name" value="Anticodon-bd"/>
</dbReference>
<accession>A0A645E5B2</accession>
<dbReference type="InterPro" id="IPR036621">
    <property type="entry name" value="Anticodon-bd_dom_sf"/>
</dbReference>
<protein>
    <recommendedName>
        <fullName evidence="2">histidine--tRNA ligase</fullName>
        <ecNumber evidence="2">6.1.1.21</ecNumber>
    </recommendedName>
    <alternativeName>
        <fullName evidence="8">Histidyl-tRNA synthetase</fullName>
    </alternativeName>
</protein>
<dbReference type="PANTHER" id="PTHR43707">
    <property type="entry name" value="HISTIDYL-TRNA SYNTHETASE"/>
    <property type="match status" value="1"/>
</dbReference>
<dbReference type="Pfam" id="PF03129">
    <property type="entry name" value="HGTP_anticodon"/>
    <property type="match status" value="1"/>
</dbReference>
<evidence type="ECO:0000256" key="5">
    <source>
        <dbReference type="ARBA" id="ARBA00022840"/>
    </source>
</evidence>
<evidence type="ECO:0000256" key="6">
    <source>
        <dbReference type="ARBA" id="ARBA00022917"/>
    </source>
</evidence>
<dbReference type="Pfam" id="PF13393">
    <property type="entry name" value="tRNA-synt_His"/>
    <property type="match status" value="1"/>
</dbReference>
<dbReference type="CDD" id="cd00859">
    <property type="entry name" value="HisRS_anticodon"/>
    <property type="match status" value="1"/>
</dbReference>
<evidence type="ECO:0000256" key="9">
    <source>
        <dbReference type="ARBA" id="ARBA00047639"/>
    </source>
</evidence>
<reference evidence="12" key="1">
    <citation type="submission" date="2019-08" db="EMBL/GenBank/DDBJ databases">
        <authorList>
            <person name="Kucharzyk K."/>
            <person name="Murdoch R.W."/>
            <person name="Higgins S."/>
            <person name="Loffler F."/>
        </authorList>
    </citation>
    <scope>NUCLEOTIDE SEQUENCE</scope>
</reference>
<dbReference type="InterPro" id="IPR041715">
    <property type="entry name" value="HisRS-like_core"/>
</dbReference>
<proteinExistence type="inferred from homology"/>
<dbReference type="Gene3D" id="3.40.50.800">
    <property type="entry name" value="Anticodon-binding domain"/>
    <property type="match status" value="1"/>
</dbReference>
<evidence type="ECO:0000256" key="3">
    <source>
        <dbReference type="ARBA" id="ARBA00022598"/>
    </source>
</evidence>
<dbReference type="PANTHER" id="PTHR43707:SF1">
    <property type="entry name" value="HISTIDINE--TRNA LIGASE, MITOCHONDRIAL-RELATED"/>
    <property type="match status" value="1"/>
</dbReference>
<feature type="domain" description="Class II Histidinyl-tRNA synthetase (HisRS)-like catalytic core" evidence="11">
    <location>
        <begin position="5"/>
        <end position="91"/>
    </location>
</feature>
<keyword evidence="4" id="KW-0547">Nucleotide-binding</keyword>
<dbReference type="SUPFAM" id="SSF52954">
    <property type="entry name" value="Class II aaRS ABD-related"/>
    <property type="match status" value="1"/>
</dbReference>
<keyword evidence="7" id="KW-0030">Aminoacyl-tRNA synthetase</keyword>
<dbReference type="Gene3D" id="3.30.930.10">
    <property type="entry name" value="Bira Bifunctional Protein, Domain 2"/>
    <property type="match status" value="1"/>
</dbReference>
<feature type="domain" description="Anticodon-binding" evidence="10">
    <location>
        <begin position="116"/>
        <end position="204"/>
    </location>
</feature>
<dbReference type="InterPro" id="IPR045864">
    <property type="entry name" value="aa-tRNA-synth_II/BPL/LPL"/>
</dbReference>
<keyword evidence="3 12" id="KW-0436">Ligase</keyword>
<dbReference type="GO" id="GO:0006427">
    <property type="term" value="P:histidyl-tRNA aminoacylation"/>
    <property type="evidence" value="ECO:0007669"/>
    <property type="project" value="TreeGrafter"/>
</dbReference>
<dbReference type="InterPro" id="IPR004516">
    <property type="entry name" value="HisRS/HisZ"/>
</dbReference>
<dbReference type="InterPro" id="IPR033656">
    <property type="entry name" value="HisRS_anticodon"/>
</dbReference>
<evidence type="ECO:0000256" key="4">
    <source>
        <dbReference type="ARBA" id="ARBA00022741"/>
    </source>
</evidence>
<dbReference type="EC" id="6.1.1.21" evidence="2"/>
<comment type="caution">
    <text evidence="12">The sequence shown here is derived from an EMBL/GenBank/DDBJ whole genome shotgun (WGS) entry which is preliminary data.</text>
</comment>
<dbReference type="SUPFAM" id="SSF55681">
    <property type="entry name" value="Class II aaRS and biotin synthetases"/>
    <property type="match status" value="1"/>
</dbReference>
<dbReference type="EMBL" id="VSSQ01043308">
    <property type="protein sequence ID" value="MPM96980.1"/>
    <property type="molecule type" value="Genomic_DNA"/>
</dbReference>
<evidence type="ECO:0000313" key="12">
    <source>
        <dbReference type="EMBL" id="MPM96980.1"/>
    </source>
</evidence>
<keyword evidence="5" id="KW-0067">ATP-binding</keyword>
<organism evidence="12">
    <name type="scientific">bioreactor metagenome</name>
    <dbReference type="NCBI Taxonomy" id="1076179"/>
    <lineage>
        <taxon>unclassified sequences</taxon>
        <taxon>metagenomes</taxon>
        <taxon>ecological metagenomes</taxon>
    </lineage>
</organism>